<dbReference type="InterPro" id="IPR000700">
    <property type="entry name" value="PAS-assoc_C"/>
</dbReference>
<name>A0A3S2VJE1_9BURK</name>
<dbReference type="SUPFAM" id="SSF55785">
    <property type="entry name" value="PYP-like sensor domain (PAS domain)"/>
    <property type="match status" value="1"/>
</dbReference>
<comment type="subcellular location">
    <subcellularLocation>
        <location evidence="2">Membrane</location>
        <topology evidence="2">Multi-pass membrane protein</topology>
    </subcellularLocation>
</comment>
<dbReference type="AlphaFoldDB" id="A0A3S2VJE1"/>
<dbReference type="EMBL" id="SACM01000001">
    <property type="protein sequence ID" value="RVT88694.1"/>
    <property type="molecule type" value="Genomic_DNA"/>
</dbReference>
<dbReference type="GO" id="GO:0005524">
    <property type="term" value="F:ATP binding"/>
    <property type="evidence" value="ECO:0007669"/>
    <property type="project" value="UniProtKB-KW"/>
</dbReference>
<evidence type="ECO:0000256" key="9">
    <source>
        <dbReference type="ARBA" id="ARBA00022840"/>
    </source>
</evidence>
<comment type="caution">
    <text evidence="16">The sequence shown here is derived from an EMBL/GenBank/DDBJ whole genome shotgun (WGS) entry which is preliminary data.</text>
</comment>
<evidence type="ECO:0000256" key="12">
    <source>
        <dbReference type="ARBA" id="ARBA00023136"/>
    </source>
</evidence>
<dbReference type="InterPro" id="IPR005467">
    <property type="entry name" value="His_kinase_dom"/>
</dbReference>
<keyword evidence="12" id="KW-0472">Membrane</keyword>
<dbReference type="NCBIfam" id="TIGR00229">
    <property type="entry name" value="sensory_box"/>
    <property type="match status" value="1"/>
</dbReference>
<protein>
    <recommendedName>
        <fullName evidence="3">histidine kinase</fullName>
        <ecNumber evidence="3">2.7.13.3</ecNumber>
    </recommendedName>
</protein>
<dbReference type="Pfam" id="PF02518">
    <property type="entry name" value="HATPase_c"/>
    <property type="match status" value="1"/>
</dbReference>
<dbReference type="SMART" id="SM00091">
    <property type="entry name" value="PAS"/>
    <property type="match status" value="1"/>
</dbReference>
<dbReference type="PROSITE" id="PS50109">
    <property type="entry name" value="HIS_KIN"/>
    <property type="match status" value="1"/>
</dbReference>
<dbReference type="InterPro" id="IPR035965">
    <property type="entry name" value="PAS-like_dom_sf"/>
</dbReference>
<dbReference type="CDD" id="cd00075">
    <property type="entry name" value="HATPase"/>
    <property type="match status" value="1"/>
</dbReference>
<dbReference type="SMART" id="SM00387">
    <property type="entry name" value="HATPase_c"/>
    <property type="match status" value="1"/>
</dbReference>
<keyword evidence="5" id="KW-0808">Transferase</keyword>
<dbReference type="Gene3D" id="1.10.287.130">
    <property type="match status" value="1"/>
</dbReference>
<evidence type="ECO:0000256" key="8">
    <source>
        <dbReference type="ARBA" id="ARBA00022777"/>
    </source>
</evidence>
<dbReference type="EC" id="2.7.13.3" evidence="3"/>
<dbReference type="PANTHER" id="PTHR42878">
    <property type="entry name" value="TWO-COMPONENT HISTIDINE KINASE"/>
    <property type="match status" value="1"/>
</dbReference>
<dbReference type="GO" id="GO:0030295">
    <property type="term" value="F:protein kinase activator activity"/>
    <property type="evidence" value="ECO:0007669"/>
    <property type="project" value="TreeGrafter"/>
</dbReference>
<evidence type="ECO:0000256" key="11">
    <source>
        <dbReference type="ARBA" id="ARBA00023012"/>
    </source>
</evidence>
<dbReference type="SUPFAM" id="SSF55874">
    <property type="entry name" value="ATPase domain of HSP90 chaperone/DNA topoisomerase II/histidine kinase"/>
    <property type="match status" value="1"/>
</dbReference>
<keyword evidence="10" id="KW-1133">Transmembrane helix</keyword>
<dbReference type="InterPro" id="IPR004358">
    <property type="entry name" value="Sig_transdc_His_kin-like_C"/>
</dbReference>
<dbReference type="Gene3D" id="3.30.565.10">
    <property type="entry name" value="Histidine kinase-like ATPase, C-terminal domain"/>
    <property type="match status" value="1"/>
</dbReference>
<dbReference type="OrthoDB" id="9803824at2"/>
<dbReference type="GO" id="GO:0000156">
    <property type="term" value="F:phosphorelay response regulator activity"/>
    <property type="evidence" value="ECO:0007669"/>
    <property type="project" value="TreeGrafter"/>
</dbReference>
<keyword evidence="6" id="KW-0812">Transmembrane</keyword>
<evidence type="ECO:0000256" key="4">
    <source>
        <dbReference type="ARBA" id="ARBA00022553"/>
    </source>
</evidence>
<evidence type="ECO:0000259" key="15">
    <source>
        <dbReference type="PROSITE" id="PS50113"/>
    </source>
</evidence>
<dbReference type="InterPro" id="IPR000014">
    <property type="entry name" value="PAS"/>
</dbReference>
<dbReference type="Gene3D" id="3.30.450.20">
    <property type="entry name" value="PAS domain"/>
    <property type="match status" value="1"/>
</dbReference>
<dbReference type="PROSITE" id="PS50112">
    <property type="entry name" value="PAS"/>
    <property type="match status" value="1"/>
</dbReference>
<evidence type="ECO:0000313" key="16">
    <source>
        <dbReference type="EMBL" id="RVT88694.1"/>
    </source>
</evidence>
<keyword evidence="11" id="KW-0902">Two-component regulatory system</keyword>
<feature type="domain" description="PAS" evidence="14">
    <location>
        <begin position="90"/>
        <end position="151"/>
    </location>
</feature>
<dbReference type="GO" id="GO:0000155">
    <property type="term" value="F:phosphorelay sensor kinase activity"/>
    <property type="evidence" value="ECO:0007669"/>
    <property type="project" value="InterPro"/>
</dbReference>
<evidence type="ECO:0000256" key="2">
    <source>
        <dbReference type="ARBA" id="ARBA00004141"/>
    </source>
</evidence>
<dbReference type="InterPro" id="IPR013655">
    <property type="entry name" value="PAS_fold_3"/>
</dbReference>
<feature type="domain" description="Histidine kinase" evidence="13">
    <location>
        <begin position="234"/>
        <end position="448"/>
    </location>
</feature>
<evidence type="ECO:0000256" key="7">
    <source>
        <dbReference type="ARBA" id="ARBA00022741"/>
    </source>
</evidence>
<evidence type="ECO:0000256" key="10">
    <source>
        <dbReference type="ARBA" id="ARBA00022989"/>
    </source>
</evidence>
<dbReference type="InterPro" id="IPR036890">
    <property type="entry name" value="HATPase_C_sf"/>
</dbReference>
<evidence type="ECO:0000256" key="5">
    <source>
        <dbReference type="ARBA" id="ARBA00022679"/>
    </source>
</evidence>
<evidence type="ECO:0000256" key="1">
    <source>
        <dbReference type="ARBA" id="ARBA00000085"/>
    </source>
</evidence>
<evidence type="ECO:0000256" key="3">
    <source>
        <dbReference type="ARBA" id="ARBA00012438"/>
    </source>
</evidence>
<keyword evidence="17" id="KW-1185">Reference proteome</keyword>
<gene>
    <name evidence="16" type="ORF">EOD73_06930</name>
</gene>
<dbReference type="InterPro" id="IPR003661">
    <property type="entry name" value="HisK_dim/P_dom"/>
</dbReference>
<dbReference type="Pfam" id="PF08447">
    <property type="entry name" value="PAS_3"/>
    <property type="match status" value="1"/>
</dbReference>
<dbReference type="CDD" id="cd00082">
    <property type="entry name" value="HisKA"/>
    <property type="match status" value="1"/>
</dbReference>
<evidence type="ECO:0000259" key="14">
    <source>
        <dbReference type="PROSITE" id="PS50112"/>
    </source>
</evidence>
<evidence type="ECO:0000259" key="13">
    <source>
        <dbReference type="PROSITE" id="PS50109"/>
    </source>
</evidence>
<dbReference type="Proteomes" id="UP000288587">
    <property type="component" value="Unassembled WGS sequence"/>
</dbReference>
<feature type="domain" description="PAC" evidence="15">
    <location>
        <begin position="154"/>
        <end position="206"/>
    </location>
</feature>
<reference evidence="16 17" key="1">
    <citation type="submission" date="2019-01" db="EMBL/GenBank/DDBJ databases">
        <authorList>
            <person name="Chen W.-M."/>
        </authorList>
    </citation>
    <scope>NUCLEOTIDE SEQUENCE [LARGE SCALE GENOMIC DNA]</scope>
    <source>
        <strain evidence="16 17">CCP-18</strain>
    </source>
</reference>
<keyword evidence="8" id="KW-0418">Kinase</keyword>
<accession>A0A3S2VJE1</accession>
<dbReference type="InterPro" id="IPR003594">
    <property type="entry name" value="HATPase_dom"/>
</dbReference>
<organism evidence="16 17">
    <name type="scientific">Inhella crocodyli</name>
    <dbReference type="NCBI Taxonomy" id="2499851"/>
    <lineage>
        <taxon>Bacteria</taxon>
        <taxon>Pseudomonadati</taxon>
        <taxon>Pseudomonadota</taxon>
        <taxon>Betaproteobacteria</taxon>
        <taxon>Burkholderiales</taxon>
        <taxon>Sphaerotilaceae</taxon>
        <taxon>Inhella</taxon>
    </lineage>
</organism>
<dbReference type="PRINTS" id="PR00344">
    <property type="entry name" value="BCTRLSENSOR"/>
</dbReference>
<dbReference type="PANTHER" id="PTHR42878:SF7">
    <property type="entry name" value="SENSOR HISTIDINE KINASE GLRK"/>
    <property type="match status" value="1"/>
</dbReference>
<keyword evidence="4" id="KW-0597">Phosphoprotein</keyword>
<dbReference type="InterPro" id="IPR036097">
    <property type="entry name" value="HisK_dim/P_sf"/>
</dbReference>
<keyword evidence="9" id="KW-0067">ATP-binding</keyword>
<dbReference type="GO" id="GO:0016020">
    <property type="term" value="C:membrane"/>
    <property type="evidence" value="ECO:0007669"/>
    <property type="project" value="UniProtKB-SubCell"/>
</dbReference>
<dbReference type="GO" id="GO:0007234">
    <property type="term" value="P:osmosensory signaling via phosphorelay pathway"/>
    <property type="evidence" value="ECO:0007669"/>
    <property type="project" value="TreeGrafter"/>
</dbReference>
<keyword evidence="7" id="KW-0547">Nucleotide-binding</keyword>
<dbReference type="SUPFAM" id="SSF47384">
    <property type="entry name" value="Homodimeric domain of signal transducing histidine kinase"/>
    <property type="match status" value="1"/>
</dbReference>
<dbReference type="PROSITE" id="PS50113">
    <property type="entry name" value="PAC"/>
    <property type="match status" value="1"/>
</dbReference>
<proteinExistence type="predicted"/>
<evidence type="ECO:0000313" key="17">
    <source>
        <dbReference type="Proteomes" id="UP000288587"/>
    </source>
</evidence>
<dbReference type="InterPro" id="IPR050351">
    <property type="entry name" value="BphY/WalK/GraS-like"/>
</dbReference>
<comment type="catalytic activity">
    <reaction evidence="1">
        <text>ATP + protein L-histidine = ADP + protein N-phospho-L-histidine.</text>
        <dbReference type="EC" id="2.7.13.3"/>
    </reaction>
</comment>
<dbReference type="CDD" id="cd00130">
    <property type="entry name" value="PAS"/>
    <property type="match status" value="1"/>
</dbReference>
<sequence length="454" mass="49472">MPCCTQWETAQGVRAGRAGRAWSSWWSSKPARGGKAGAFMAQGFFQRQVVRALPSGEPWDRRARRARVGCAAMPAVPDSTAESNDLLWWQRAPSALFRVDVAGHVCAVNQRWEAMHGLSVGEALGDQWWRCVHPDDAPAVRKAWRAMVTHGHGLDVRFRVLGLEDEVRAVHCRATPLRGSDGKLQGWSGATEDVTEPLQRTHELRQEQALRMQLERHAHDLNTVLRERSEMLNVLAHEVRQPLNNASAALQNAAHTLAARGDPQATEPLTRAQRVLGQVMAGVDNALAVASLVAGNGQAVLAESDVDLLLNIAIADMPAPERDRIRVVRESATRTLMLDPGLTRLALRNLLANALAFSPPQAAVDVRLSDAPNGLFIDVIDRGPGIDAAVLPRLFQRGARGRAHERRGSHGLGLYIVRRALEMQGGRAFLLATGPKGSAFRLELNEDGPEAGEA</sequence>
<evidence type="ECO:0000256" key="6">
    <source>
        <dbReference type="ARBA" id="ARBA00022692"/>
    </source>
</evidence>